<feature type="binding site" evidence="6">
    <location>
        <position position="138"/>
    </location>
    <ligand>
        <name>S-adenosyl-L-methionine</name>
        <dbReference type="ChEBI" id="CHEBI:59789"/>
    </ligand>
</feature>
<comment type="caution">
    <text evidence="9">The sequence shown here is derived from an EMBL/GenBank/DDBJ whole genome shotgun (WGS) entry which is preliminary data.</text>
</comment>
<evidence type="ECO:0000256" key="1">
    <source>
        <dbReference type="ARBA" id="ARBA00022490"/>
    </source>
</evidence>
<protein>
    <submittedName>
        <fullName evidence="9">RsmB/NOP family class I SAM-dependent RNA methyltransferase</fullName>
    </submittedName>
</protein>
<keyword evidence="5 6" id="KW-0694">RNA-binding</keyword>
<evidence type="ECO:0000313" key="9">
    <source>
        <dbReference type="EMBL" id="HEE18084.1"/>
    </source>
</evidence>
<feature type="active site" description="Nucleophile" evidence="6">
    <location>
        <position position="236"/>
    </location>
</feature>
<evidence type="ECO:0000256" key="2">
    <source>
        <dbReference type="ARBA" id="ARBA00022603"/>
    </source>
</evidence>
<keyword evidence="4 6" id="KW-0949">S-adenosyl-L-methionine</keyword>
<evidence type="ECO:0000259" key="7">
    <source>
        <dbReference type="PROSITE" id="PS51686"/>
    </source>
</evidence>
<feature type="binding site" evidence="6">
    <location>
        <begin position="114"/>
        <end position="120"/>
    </location>
    <ligand>
        <name>S-adenosyl-L-methionine</name>
        <dbReference type="ChEBI" id="CHEBI:59789"/>
    </ligand>
</feature>
<evidence type="ECO:0000256" key="6">
    <source>
        <dbReference type="PROSITE-ProRule" id="PRU01023"/>
    </source>
</evidence>
<dbReference type="PRINTS" id="PR02008">
    <property type="entry name" value="RCMTFAMILY"/>
</dbReference>
<keyword evidence="2 6" id="KW-0489">Methyltransferase</keyword>
<dbReference type="InterPro" id="IPR049560">
    <property type="entry name" value="MeTrfase_RsmB-F_NOP2_cat"/>
</dbReference>
<sequence>MKGVRKLFPEEFCRRYEQFIPDFDLFLEAMLTPLPKVFRINTLKAEPEEVMPLLAELDPEPLSYLRFAYTVKNGRGLGRQLAHFLGLIYIQEAASMIPPVVLDPQPGDKVLDLAAAPGSKTTQMAALMRNRGLIIANDLSLERLRGLIGNVDRMGCLNVVVCRADGIVLGRKLAASCDRVLVDAPCSSEGTIRKTEEALRRWSVRGIANFSRVQKGLICAGYQALRPGGQMVYSTCTIAPEENEAVVAYLLKRFPEAEILPVELDNFVMRPALTEWEGDTFPSAIRRCRRILPQDNNTEAFFVALIRKPDDVTS</sequence>
<dbReference type="GO" id="GO:0003723">
    <property type="term" value="F:RNA binding"/>
    <property type="evidence" value="ECO:0007669"/>
    <property type="project" value="UniProtKB-UniRule"/>
</dbReference>
<evidence type="ECO:0000256" key="5">
    <source>
        <dbReference type="ARBA" id="ARBA00022884"/>
    </source>
</evidence>
<dbReference type="InterPro" id="IPR029063">
    <property type="entry name" value="SAM-dependent_MTases_sf"/>
</dbReference>
<dbReference type="GO" id="GO:0001510">
    <property type="term" value="P:RNA methylation"/>
    <property type="evidence" value="ECO:0007669"/>
    <property type="project" value="InterPro"/>
</dbReference>
<organism evidence="9">
    <name type="scientific">candidate division WOR-3 bacterium</name>
    <dbReference type="NCBI Taxonomy" id="2052148"/>
    <lineage>
        <taxon>Bacteria</taxon>
        <taxon>Bacteria division WOR-3</taxon>
    </lineage>
</organism>
<dbReference type="InterPro" id="IPR001678">
    <property type="entry name" value="MeTrfase_RsmB-F_NOP2_dom"/>
</dbReference>
<evidence type="ECO:0000313" key="8">
    <source>
        <dbReference type="EMBL" id="HEA86613.1"/>
    </source>
</evidence>
<dbReference type="EMBL" id="DSKA01000066">
    <property type="protein sequence ID" value="HEE18084.1"/>
    <property type="molecule type" value="Genomic_DNA"/>
</dbReference>
<keyword evidence="3 6" id="KW-0808">Transferase</keyword>
<evidence type="ECO:0000256" key="3">
    <source>
        <dbReference type="ARBA" id="ARBA00022679"/>
    </source>
</evidence>
<dbReference type="InterPro" id="IPR023267">
    <property type="entry name" value="RCMT"/>
</dbReference>
<dbReference type="InterPro" id="IPR011023">
    <property type="entry name" value="Nop2p"/>
</dbReference>
<feature type="binding site" evidence="6">
    <location>
        <position position="183"/>
    </location>
    <ligand>
        <name>S-adenosyl-L-methionine</name>
        <dbReference type="ChEBI" id="CHEBI:59789"/>
    </ligand>
</feature>
<dbReference type="Gene3D" id="3.40.50.150">
    <property type="entry name" value="Vaccinia Virus protein VP39"/>
    <property type="match status" value="1"/>
</dbReference>
<dbReference type="SUPFAM" id="SSF53335">
    <property type="entry name" value="S-adenosyl-L-methionine-dependent methyltransferases"/>
    <property type="match status" value="1"/>
</dbReference>
<dbReference type="InterPro" id="IPR031341">
    <property type="entry name" value="Methyltr_RsmF_N"/>
</dbReference>
<dbReference type="Pfam" id="PF01189">
    <property type="entry name" value="Methyltr_RsmB-F"/>
    <property type="match status" value="1"/>
</dbReference>
<name>A0A7C1WNR0_UNCW3</name>
<keyword evidence="1" id="KW-0963">Cytoplasm</keyword>
<reference evidence="9" key="1">
    <citation type="journal article" date="2020" name="mSystems">
        <title>Genome- and Community-Level Interaction Insights into Carbon Utilization and Element Cycling Functions of Hydrothermarchaeota in Hydrothermal Sediment.</title>
        <authorList>
            <person name="Zhou Z."/>
            <person name="Liu Y."/>
            <person name="Xu W."/>
            <person name="Pan J."/>
            <person name="Luo Z.H."/>
            <person name="Li M."/>
        </authorList>
    </citation>
    <scope>NUCLEOTIDE SEQUENCE [LARGE SCALE GENOMIC DNA]</scope>
    <source>
        <strain evidence="9">SpSt-236</strain>
        <strain evidence="8">SpSt-265</strain>
    </source>
</reference>
<dbReference type="NCBIfam" id="TIGR00446">
    <property type="entry name" value="nop2p"/>
    <property type="match status" value="1"/>
</dbReference>
<dbReference type="GO" id="GO:0008757">
    <property type="term" value="F:S-adenosylmethionine-dependent methyltransferase activity"/>
    <property type="evidence" value="ECO:0007669"/>
    <property type="project" value="InterPro"/>
</dbReference>
<dbReference type="Pfam" id="PF17125">
    <property type="entry name" value="Methyltr_RsmF_N"/>
    <property type="match status" value="1"/>
</dbReference>
<comment type="similarity">
    <text evidence="6">Belongs to the class I-like SAM-binding methyltransferase superfamily. RsmB/NOP family.</text>
</comment>
<accession>A0A7C1WNR0</accession>
<dbReference type="PROSITE" id="PS51686">
    <property type="entry name" value="SAM_MT_RSMB_NOP"/>
    <property type="match status" value="1"/>
</dbReference>
<dbReference type="Gene3D" id="3.30.70.1170">
    <property type="entry name" value="Sun protein, domain 3"/>
    <property type="match status" value="1"/>
</dbReference>
<proteinExistence type="inferred from homology"/>
<feature type="domain" description="SAM-dependent MTase RsmB/NOP-type" evidence="7">
    <location>
        <begin position="26"/>
        <end position="309"/>
    </location>
</feature>
<dbReference type="PANTHER" id="PTHR22807">
    <property type="entry name" value="NOP2 YEAST -RELATED NOL1/NOP2/FMU SUN DOMAIN-CONTAINING"/>
    <property type="match status" value="1"/>
</dbReference>
<gene>
    <name evidence="9" type="ORF">ENP62_00835</name>
    <name evidence="8" type="ORF">ENP94_01205</name>
</gene>
<evidence type="ECO:0000256" key="4">
    <source>
        <dbReference type="ARBA" id="ARBA00022691"/>
    </source>
</evidence>
<dbReference type="GO" id="GO:0006396">
    <property type="term" value="P:RNA processing"/>
    <property type="evidence" value="ECO:0007669"/>
    <property type="project" value="InterPro"/>
</dbReference>
<dbReference type="EMBL" id="DSLG01000002">
    <property type="protein sequence ID" value="HEA86613.1"/>
    <property type="molecule type" value="Genomic_DNA"/>
</dbReference>
<feature type="binding site" evidence="6">
    <location>
        <position position="165"/>
    </location>
    <ligand>
        <name>S-adenosyl-L-methionine</name>
        <dbReference type="ChEBI" id="CHEBI:59789"/>
    </ligand>
</feature>
<dbReference type="GO" id="GO:0008173">
    <property type="term" value="F:RNA methyltransferase activity"/>
    <property type="evidence" value="ECO:0007669"/>
    <property type="project" value="InterPro"/>
</dbReference>
<dbReference type="PANTHER" id="PTHR22807:SF30">
    <property type="entry name" value="28S RRNA (CYTOSINE(4447)-C(5))-METHYLTRANSFERASE-RELATED"/>
    <property type="match status" value="1"/>
</dbReference>
<dbReference type="AlphaFoldDB" id="A0A7C1WNR0"/>